<accession>A0A2P2NK69</accession>
<sequence length="47" mass="5380">MDWQTGLKDPTISYTMRFVSRLLVLKCASAFHGHHQQANTYSSQLNP</sequence>
<dbReference type="EMBL" id="GGEC01062399">
    <property type="protein sequence ID" value="MBX42883.1"/>
    <property type="molecule type" value="Transcribed_RNA"/>
</dbReference>
<reference evidence="1" key="1">
    <citation type="submission" date="2018-02" db="EMBL/GenBank/DDBJ databases">
        <title>Rhizophora mucronata_Transcriptome.</title>
        <authorList>
            <person name="Meera S.P."/>
            <person name="Sreeshan A."/>
            <person name="Augustine A."/>
        </authorList>
    </citation>
    <scope>NUCLEOTIDE SEQUENCE</scope>
    <source>
        <tissue evidence="1">Leaf</tissue>
    </source>
</reference>
<proteinExistence type="predicted"/>
<evidence type="ECO:0000313" key="1">
    <source>
        <dbReference type="EMBL" id="MBX42883.1"/>
    </source>
</evidence>
<dbReference type="AlphaFoldDB" id="A0A2P2NK69"/>
<organism evidence="1">
    <name type="scientific">Rhizophora mucronata</name>
    <name type="common">Asiatic mangrove</name>
    <dbReference type="NCBI Taxonomy" id="61149"/>
    <lineage>
        <taxon>Eukaryota</taxon>
        <taxon>Viridiplantae</taxon>
        <taxon>Streptophyta</taxon>
        <taxon>Embryophyta</taxon>
        <taxon>Tracheophyta</taxon>
        <taxon>Spermatophyta</taxon>
        <taxon>Magnoliopsida</taxon>
        <taxon>eudicotyledons</taxon>
        <taxon>Gunneridae</taxon>
        <taxon>Pentapetalae</taxon>
        <taxon>rosids</taxon>
        <taxon>fabids</taxon>
        <taxon>Malpighiales</taxon>
        <taxon>Rhizophoraceae</taxon>
        <taxon>Rhizophora</taxon>
    </lineage>
</organism>
<protein>
    <submittedName>
        <fullName evidence="1">Uncharacterized protein</fullName>
    </submittedName>
</protein>
<name>A0A2P2NK69_RHIMU</name>